<dbReference type="GO" id="GO:0005886">
    <property type="term" value="C:plasma membrane"/>
    <property type="evidence" value="ECO:0007669"/>
    <property type="project" value="TreeGrafter"/>
</dbReference>
<evidence type="ECO:0000313" key="3">
    <source>
        <dbReference type="Proteomes" id="UP000572680"/>
    </source>
</evidence>
<feature type="transmembrane region" description="Helical" evidence="1">
    <location>
        <begin position="34"/>
        <end position="51"/>
    </location>
</feature>
<dbReference type="Pfam" id="PF05656">
    <property type="entry name" value="DUF805"/>
    <property type="match status" value="1"/>
</dbReference>
<sequence length="128" mass="13861">MTEEQQLQPGLGARAKAVARAYLDPRGRASRSEYIAFTLALFLAFGAATGADESNAPGLISWGIAYIALAMLPIWWIAVVRRLHDCGYSGLWSLFLPTPPGFLILLIVCAIAVGDPVPNRFGPPHNQR</sequence>
<proteinExistence type="predicted"/>
<feature type="transmembrane region" description="Helical" evidence="1">
    <location>
        <begin position="91"/>
        <end position="113"/>
    </location>
</feature>
<accession>A0A7W3M0R2</accession>
<dbReference type="PANTHER" id="PTHR34980">
    <property type="entry name" value="INNER MEMBRANE PROTEIN-RELATED-RELATED"/>
    <property type="match status" value="1"/>
</dbReference>
<feature type="transmembrane region" description="Helical" evidence="1">
    <location>
        <begin position="57"/>
        <end position="79"/>
    </location>
</feature>
<reference evidence="2 3" key="1">
    <citation type="submission" date="2020-08" db="EMBL/GenBank/DDBJ databases">
        <title>Genomic Encyclopedia of Type Strains, Phase IV (KMG-IV): sequencing the most valuable type-strain genomes for metagenomic binning, comparative biology and taxonomic classification.</title>
        <authorList>
            <person name="Goeker M."/>
        </authorList>
    </citation>
    <scope>NUCLEOTIDE SEQUENCE [LARGE SCALE GENOMIC DNA]</scope>
    <source>
        <strain evidence="2 3">DSM 44197</strain>
    </source>
</reference>
<keyword evidence="1" id="KW-0472">Membrane</keyword>
<evidence type="ECO:0000313" key="2">
    <source>
        <dbReference type="EMBL" id="MBA8957729.1"/>
    </source>
</evidence>
<dbReference type="AlphaFoldDB" id="A0A7W3M0R2"/>
<dbReference type="EMBL" id="JACJIA010000029">
    <property type="protein sequence ID" value="MBA8957729.1"/>
    <property type="molecule type" value="Genomic_DNA"/>
</dbReference>
<organism evidence="2 3">
    <name type="scientific">Actinomadura namibiensis</name>
    <dbReference type="NCBI Taxonomy" id="182080"/>
    <lineage>
        <taxon>Bacteria</taxon>
        <taxon>Bacillati</taxon>
        <taxon>Actinomycetota</taxon>
        <taxon>Actinomycetes</taxon>
        <taxon>Streptosporangiales</taxon>
        <taxon>Thermomonosporaceae</taxon>
        <taxon>Actinomadura</taxon>
    </lineage>
</organism>
<evidence type="ECO:0000256" key="1">
    <source>
        <dbReference type="SAM" id="Phobius"/>
    </source>
</evidence>
<dbReference type="InterPro" id="IPR008523">
    <property type="entry name" value="DUF805"/>
</dbReference>
<dbReference type="Proteomes" id="UP000572680">
    <property type="component" value="Unassembled WGS sequence"/>
</dbReference>
<name>A0A7W3M0R2_ACTNM</name>
<keyword evidence="1" id="KW-1133">Transmembrane helix</keyword>
<keyword evidence="3" id="KW-1185">Reference proteome</keyword>
<comment type="caution">
    <text evidence="2">The sequence shown here is derived from an EMBL/GenBank/DDBJ whole genome shotgun (WGS) entry which is preliminary data.</text>
</comment>
<gene>
    <name evidence="2" type="ORF">HNR61_009428</name>
</gene>
<dbReference type="PANTHER" id="PTHR34980:SF3">
    <property type="entry name" value="BLR8105 PROTEIN"/>
    <property type="match status" value="1"/>
</dbReference>
<dbReference type="RefSeq" id="WP_182849524.1">
    <property type="nucleotide sequence ID" value="NZ_BAAALP010000091.1"/>
</dbReference>
<protein>
    <submittedName>
        <fullName evidence="2">Uncharacterized membrane protein YhaH (DUF805 family)</fullName>
    </submittedName>
</protein>
<keyword evidence="1" id="KW-0812">Transmembrane</keyword>